<comment type="caution">
    <text evidence="2">The sequence shown here is derived from an EMBL/GenBank/DDBJ whole genome shotgun (WGS) entry which is preliminary data.</text>
</comment>
<name>A0A543PEQ3_9ACTN</name>
<sequence>MRSLAAVAALFLAGCGTTEPAPVPTGPPAGELRIGMQEYAFGLSAGALEAGPVTVVVTNAGGAAHDVVLRQGDQEIGRSDVLSPGDSQTLEVQVERGSPVHLECTLTGHSTAGMHTSVAVAAGG</sequence>
<dbReference type="EMBL" id="VFQE01000001">
    <property type="protein sequence ID" value="TQN42550.1"/>
    <property type="molecule type" value="Genomic_DNA"/>
</dbReference>
<dbReference type="Proteomes" id="UP000319865">
    <property type="component" value="Unassembled WGS sequence"/>
</dbReference>
<evidence type="ECO:0008006" key="4">
    <source>
        <dbReference type="Google" id="ProtNLM"/>
    </source>
</evidence>
<evidence type="ECO:0000313" key="2">
    <source>
        <dbReference type="EMBL" id="TQN42550.1"/>
    </source>
</evidence>
<gene>
    <name evidence="2" type="ORF">FHU33_1954</name>
</gene>
<evidence type="ECO:0000313" key="3">
    <source>
        <dbReference type="Proteomes" id="UP000319865"/>
    </source>
</evidence>
<proteinExistence type="predicted"/>
<dbReference type="SUPFAM" id="SSF49503">
    <property type="entry name" value="Cupredoxins"/>
    <property type="match status" value="1"/>
</dbReference>
<keyword evidence="3" id="KW-1185">Reference proteome</keyword>
<dbReference type="AlphaFoldDB" id="A0A543PEQ3"/>
<dbReference type="PROSITE" id="PS51257">
    <property type="entry name" value="PROKAR_LIPOPROTEIN"/>
    <property type="match status" value="1"/>
</dbReference>
<reference evidence="2 3" key="1">
    <citation type="submission" date="2019-06" db="EMBL/GenBank/DDBJ databases">
        <title>Sequencing the genomes of 1000 actinobacteria strains.</title>
        <authorList>
            <person name="Klenk H.-P."/>
        </authorList>
    </citation>
    <scope>NUCLEOTIDE SEQUENCE [LARGE SCALE GENOMIC DNA]</scope>
    <source>
        <strain evidence="2 3">DSM 46837</strain>
    </source>
</reference>
<dbReference type="RefSeq" id="WP_170182384.1">
    <property type="nucleotide sequence ID" value="NZ_VFQE01000001.1"/>
</dbReference>
<feature type="region of interest" description="Disordered" evidence="1">
    <location>
        <begin position="76"/>
        <end position="96"/>
    </location>
</feature>
<protein>
    <recommendedName>
        <fullName evidence="4">EfeO-type cupredoxin-like domain-containing protein</fullName>
    </recommendedName>
</protein>
<organism evidence="2 3">
    <name type="scientific">Blastococcus colisei</name>
    <dbReference type="NCBI Taxonomy" id="1564162"/>
    <lineage>
        <taxon>Bacteria</taxon>
        <taxon>Bacillati</taxon>
        <taxon>Actinomycetota</taxon>
        <taxon>Actinomycetes</taxon>
        <taxon>Geodermatophilales</taxon>
        <taxon>Geodermatophilaceae</taxon>
        <taxon>Blastococcus</taxon>
    </lineage>
</organism>
<dbReference type="InterPro" id="IPR008972">
    <property type="entry name" value="Cupredoxin"/>
</dbReference>
<accession>A0A543PEQ3</accession>
<dbReference type="Gene3D" id="2.60.40.420">
    <property type="entry name" value="Cupredoxins - blue copper proteins"/>
    <property type="match status" value="1"/>
</dbReference>
<evidence type="ECO:0000256" key="1">
    <source>
        <dbReference type="SAM" id="MobiDB-lite"/>
    </source>
</evidence>